<dbReference type="PANTHER" id="PTHR22380:SF1">
    <property type="entry name" value="TESTIS-EXPRESSED PROTEIN 15"/>
    <property type="match status" value="1"/>
</dbReference>
<comment type="caution">
    <text evidence="2">The sequence shown here is derived from an EMBL/GenBank/DDBJ whole genome shotgun (WGS) entry which is preliminary data.</text>
</comment>
<reference evidence="2 3" key="1">
    <citation type="journal article" date="2020" name="Nature">
        <title>Six reference-quality genomes reveal evolution of bat adaptations.</title>
        <authorList>
            <person name="Jebb D."/>
            <person name="Huang Z."/>
            <person name="Pippel M."/>
            <person name="Hughes G.M."/>
            <person name="Lavrichenko K."/>
            <person name="Devanna P."/>
            <person name="Winkler S."/>
            <person name="Jermiin L.S."/>
            <person name="Skirmuntt E.C."/>
            <person name="Katzourakis A."/>
            <person name="Burkitt-Gray L."/>
            <person name="Ray D.A."/>
            <person name="Sullivan K.A.M."/>
            <person name="Roscito J.G."/>
            <person name="Kirilenko B.M."/>
            <person name="Davalos L.M."/>
            <person name="Corthals A.P."/>
            <person name="Power M.L."/>
            <person name="Jones G."/>
            <person name="Ransome R.D."/>
            <person name="Dechmann D.K.N."/>
            <person name="Locatelli A.G."/>
            <person name="Puechmaille S.J."/>
            <person name="Fedrigo O."/>
            <person name="Jarvis E.D."/>
            <person name="Hiller M."/>
            <person name="Vernes S.C."/>
            <person name="Myers E.W."/>
            <person name="Teeling E.C."/>
        </authorList>
    </citation>
    <scope>NUCLEOTIDE SEQUENCE [LARGE SCALE GENOMIC DNA]</scope>
    <source>
        <strain evidence="2">MRouAeg1</strain>
        <tissue evidence="2">Muscle</tissue>
    </source>
</reference>
<dbReference type="Proteomes" id="UP000593571">
    <property type="component" value="Unassembled WGS sequence"/>
</dbReference>
<dbReference type="Pfam" id="PF12509">
    <property type="entry name" value="DUF3715"/>
    <property type="match status" value="1"/>
</dbReference>
<dbReference type="GO" id="GO:0007130">
    <property type="term" value="P:synaptonemal complex assembly"/>
    <property type="evidence" value="ECO:0007669"/>
    <property type="project" value="TreeGrafter"/>
</dbReference>
<name>A0A7J8DZJ6_ROUAE</name>
<dbReference type="InterPro" id="IPR022188">
    <property type="entry name" value="TASOR_DUF3715"/>
</dbReference>
<dbReference type="PANTHER" id="PTHR22380">
    <property type="entry name" value="TESTIS-EXPRESSED PROTEIN 15"/>
    <property type="match status" value="1"/>
</dbReference>
<dbReference type="InterPro" id="IPR026616">
    <property type="entry name" value="TEX15"/>
</dbReference>
<evidence type="ECO:0000313" key="3">
    <source>
        <dbReference type="Proteomes" id="UP000593571"/>
    </source>
</evidence>
<dbReference type="GO" id="GO:0005634">
    <property type="term" value="C:nucleus"/>
    <property type="evidence" value="ECO:0007669"/>
    <property type="project" value="TreeGrafter"/>
</dbReference>
<protein>
    <submittedName>
        <fullName evidence="2">Testis expressed 15, meiosis and synapsis associated</fullName>
    </submittedName>
</protein>
<organism evidence="2 3">
    <name type="scientific">Rousettus aegyptiacus</name>
    <name type="common">Egyptian fruit bat</name>
    <name type="synonym">Pteropus aegyptiacus</name>
    <dbReference type="NCBI Taxonomy" id="9407"/>
    <lineage>
        <taxon>Eukaryota</taxon>
        <taxon>Metazoa</taxon>
        <taxon>Chordata</taxon>
        <taxon>Craniata</taxon>
        <taxon>Vertebrata</taxon>
        <taxon>Euteleostomi</taxon>
        <taxon>Mammalia</taxon>
        <taxon>Eutheria</taxon>
        <taxon>Laurasiatheria</taxon>
        <taxon>Chiroptera</taxon>
        <taxon>Yinpterochiroptera</taxon>
        <taxon>Pteropodoidea</taxon>
        <taxon>Pteropodidae</taxon>
        <taxon>Rousettinae</taxon>
        <taxon>Rousettus</taxon>
    </lineage>
</organism>
<sequence>MEMKAIAKHKTLWKMNSTSEPLLVTGVEVNPLKKFTIPKIRRTAGKVYLSSCCTNTREYSFIHDTLNQCRLDISYDLQSSWQFGDTKLVHNEDLEKNFTSKRAEMRESGRHGRELEEHFCFLALPQSDVAEIYQNGISTKTSTLKILGNPLLGIYIFRHVDIALNYAHTRSITVESIIIFKVGSIIQILNYAVCFKLT</sequence>
<keyword evidence="3" id="KW-1185">Reference proteome</keyword>
<evidence type="ECO:0000259" key="1">
    <source>
        <dbReference type="Pfam" id="PF12509"/>
    </source>
</evidence>
<dbReference type="GO" id="GO:0007140">
    <property type="term" value="P:male meiotic nuclear division"/>
    <property type="evidence" value="ECO:0007669"/>
    <property type="project" value="InterPro"/>
</dbReference>
<dbReference type="GO" id="GO:0010569">
    <property type="term" value="P:regulation of double-strand break repair via homologous recombination"/>
    <property type="evidence" value="ECO:0007669"/>
    <property type="project" value="InterPro"/>
</dbReference>
<dbReference type="AlphaFoldDB" id="A0A7J8DZJ6"/>
<proteinExistence type="predicted"/>
<dbReference type="SUPFAM" id="SSF56399">
    <property type="entry name" value="ADP-ribosylation"/>
    <property type="match status" value="1"/>
</dbReference>
<accession>A0A7J8DZJ6</accession>
<feature type="domain" description="TASOR pseudo-PARP" evidence="1">
    <location>
        <begin position="104"/>
        <end position="182"/>
    </location>
</feature>
<dbReference type="Gene3D" id="3.90.228.10">
    <property type="match status" value="1"/>
</dbReference>
<gene>
    <name evidence="2" type="ORF">HJG63_019090</name>
</gene>
<evidence type="ECO:0000313" key="2">
    <source>
        <dbReference type="EMBL" id="KAF6428604.1"/>
    </source>
</evidence>
<dbReference type="EMBL" id="JACASE010000011">
    <property type="protein sequence ID" value="KAF6428604.1"/>
    <property type="molecule type" value="Genomic_DNA"/>
</dbReference>